<accession>A0A5B7FUU2</accession>
<name>A0A5B7FUU2_PORTR</name>
<gene>
    <name evidence="2" type="ORF">E2C01_045377</name>
</gene>
<protein>
    <submittedName>
        <fullName evidence="2">Uncharacterized protein</fullName>
    </submittedName>
</protein>
<dbReference type="Proteomes" id="UP000324222">
    <property type="component" value="Unassembled WGS sequence"/>
</dbReference>
<feature type="region of interest" description="Disordered" evidence="1">
    <location>
        <begin position="21"/>
        <end position="72"/>
    </location>
</feature>
<sequence>MCWFDGPQPFGLRVSDANHHHSYRSSEDEGQTALFDTEGPRGTAVTISSDVSMLRPYSSQEARSETEGVTEG</sequence>
<proteinExistence type="predicted"/>
<evidence type="ECO:0000313" key="3">
    <source>
        <dbReference type="Proteomes" id="UP000324222"/>
    </source>
</evidence>
<keyword evidence="3" id="KW-1185">Reference proteome</keyword>
<evidence type="ECO:0000256" key="1">
    <source>
        <dbReference type="SAM" id="MobiDB-lite"/>
    </source>
</evidence>
<dbReference type="AlphaFoldDB" id="A0A5B7FUU2"/>
<organism evidence="2 3">
    <name type="scientific">Portunus trituberculatus</name>
    <name type="common">Swimming crab</name>
    <name type="synonym">Neptunus trituberculatus</name>
    <dbReference type="NCBI Taxonomy" id="210409"/>
    <lineage>
        <taxon>Eukaryota</taxon>
        <taxon>Metazoa</taxon>
        <taxon>Ecdysozoa</taxon>
        <taxon>Arthropoda</taxon>
        <taxon>Crustacea</taxon>
        <taxon>Multicrustacea</taxon>
        <taxon>Malacostraca</taxon>
        <taxon>Eumalacostraca</taxon>
        <taxon>Eucarida</taxon>
        <taxon>Decapoda</taxon>
        <taxon>Pleocyemata</taxon>
        <taxon>Brachyura</taxon>
        <taxon>Eubrachyura</taxon>
        <taxon>Portunoidea</taxon>
        <taxon>Portunidae</taxon>
        <taxon>Portuninae</taxon>
        <taxon>Portunus</taxon>
    </lineage>
</organism>
<evidence type="ECO:0000313" key="2">
    <source>
        <dbReference type="EMBL" id="MPC51530.1"/>
    </source>
</evidence>
<comment type="caution">
    <text evidence="2">The sequence shown here is derived from an EMBL/GenBank/DDBJ whole genome shotgun (WGS) entry which is preliminary data.</text>
</comment>
<reference evidence="2 3" key="1">
    <citation type="submission" date="2019-05" db="EMBL/GenBank/DDBJ databases">
        <title>Another draft genome of Portunus trituberculatus and its Hox gene families provides insights of decapod evolution.</title>
        <authorList>
            <person name="Jeong J.-H."/>
            <person name="Song I."/>
            <person name="Kim S."/>
            <person name="Choi T."/>
            <person name="Kim D."/>
            <person name="Ryu S."/>
            <person name="Kim W."/>
        </authorList>
    </citation>
    <scope>NUCLEOTIDE SEQUENCE [LARGE SCALE GENOMIC DNA]</scope>
    <source>
        <tissue evidence="2">Muscle</tissue>
    </source>
</reference>
<feature type="compositionally biased region" description="Polar residues" evidence="1">
    <location>
        <begin position="45"/>
        <end position="61"/>
    </location>
</feature>
<dbReference type="EMBL" id="VSRR010010236">
    <property type="protein sequence ID" value="MPC51530.1"/>
    <property type="molecule type" value="Genomic_DNA"/>
</dbReference>